<accession>A0ABT1L539</accession>
<gene>
    <name evidence="3" type="ORF">MKS91_03195</name>
</gene>
<dbReference type="Pfam" id="PF07670">
    <property type="entry name" value="Gate"/>
    <property type="match status" value="1"/>
</dbReference>
<feature type="transmembrane region" description="Helical" evidence="1">
    <location>
        <begin position="6"/>
        <end position="23"/>
    </location>
</feature>
<evidence type="ECO:0000313" key="4">
    <source>
        <dbReference type="Proteomes" id="UP001320768"/>
    </source>
</evidence>
<dbReference type="Proteomes" id="UP001320768">
    <property type="component" value="Unassembled WGS sequence"/>
</dbReference>
<name>A0ABT1L539_9GAMM</name>
<organism evidence="3 4">
    <name type="scientific">Candidatus Synchoanobacter obligatus</name>
    <dbReference type="NCBI Taxonomy" id="2919597"/>
    <lineage>
        <taxon>Bacteria</taxon>
        <taxon>Pseudomonadati</taxon>
        <taxon>Pseudomonadota</taxon>
        <taxon>Gammaproteobacteria</taxon>
        <taxon>Candidatus Comchoanobacterales</taxon>
        <taxon>Candidatus Comchoanobacteraceae</taxon>
        <taxon>Candidatus Synchoanobacter</taxon>
    </lineage>
</organism>
<dbReference type="PANTHER" id="PTHR35793:SF2">
    <property type="entry name" value="INNER MEMBRANE PROTEIN YJIG"/>
    <property type="match status" value="1"/>
</dbReference>
<dbReference type="RefSeq" id="WP_258569398.1">
    <property type="nucleotide sequence ID" value="NZ_JAKUDN010000002.1"/>
</dbReference>
<protein>
    <submittedName>
        <fullName evidence="3">Spore maturation protein</fullName>
    </submittedName>
</protein>
<feature type="transmembrane region" description="Helical" evidence="1">
    <location>
        <begin position="116"/>
        <end position="137"/>
    </location>
</feature>
<evidence type="ECO:0000259" key="2">
    <source>
        <dbReference type="Pfam" id="PF07670"/>
    </source>
</evidence>
<feature type="transmembrane region" description="Helical" evidence="1">
    <location>
        <begin position="43"/>
        <end position="62"/>
    </location>
</feature>
<dbReference type="InterPro" id="IPR052549">
    <property type="entry name" value="SpmB"/>
</dbReference>
<feature type="transmembrane region" description="Helical" evidence="1">
    <location>
        <begin position="143"/>
        <end position="169"/>
    </location>
</feature>
<keyword evidence="4" id="KW-1185">Reference proteome</keyword>
<dbReference type="EMBL" id="JAKUDN010000002">
    <property type="protein sequence ID" value="MCP8352292.1"/>
    <property type="molecule type" value="Genomic_DNA"/>
</dbReference>
<reference evidence="3 4" key="1">
    <citation type="journal article" date="2022" name="Nat. Microbiol.">
        <title>The microbiome of a bacterivorous marine choanoflagellate contains a resource-demanding obligate bacterial associate.</title>
        <authorList>
            <person name="Needham D.M."/>
            <person name="Poirier C."/>
            <person name="Bachy C."/>
            <person name="George E.E."/>
            <person name="Wilken S."/>
            <person name="Yung C.C.M."/>
            <person name="Limardo A.J."/>
            <person name="Morando M."/>
            <person name="Sudek L."/>
            <person name="Malmstrom R.R."/>
            <person name="Keeling P.J."/>
            <person name="Santoro A.E."/>
            <person name="Worden A.Z."/>
        </authorList>
    </citation>
    <scope>NUCLEOTIDE SEQUENCE [LARGE SCALE GENOMIC DNA]</scope>
    <source>
        <strain evidence="3 4">Comchoano-2</strain>
    </source>
</reference>
<evidence type="ECO:0000256" key="1">
    <source>
        <dbReference type="SAM" id="Phobius"/>
    </source>
</evidence>
<proteinExistence type="predicted"/>
<keyword evidence="1" id="KW-1133">Transmembrane helix</keyword>
<comment type="caution">
    <text evidence="3">The sequence shown here is derived from an EMBL/GenBank/DDBJ whole genome shotgun (WGS) entry which is preliminary data.</text>
</comment>
<sequence length="172" mass="18650">MIQLISNIALLSIILGIPLIGLIKRVPIFESFITGGKQGFNIIINIMPFIIGMFLAIEMLQASGFFTILQDILPFHDYPPEIIPLALIRPITGSGTIAVLIDIIDKYGPDSLGARTAATILGSTETTFYVIAVYFGAIKVKHYRHAITVGLIADLAGFIASILICGYMFGSY</sequence>
<feature type="domain" description="Nucleoside transporter/FeoB GTPase Gate" evidence="2">
    <location>
        <begin position="44"/>
        <end position="139"/>
    </location>
</feature>
<keyword evidence="1" id="KW-0812">Transmembrane</keyword>
<evidence type="ECO:0000313" key="3">
    <source>
        <dbReference type="EMBL" id="MCP8352292.1"/>
    </source>
</evidence>
<keyword evidence="1" id="KW-0472">Membrane</keyword>
<dbReference type="PANTHER" id="PTHR35793">
    <property type="entry name" value="INNER MEMBRANE PROTEIN YJIG"/>
    <property type="match status" value="1"/>
</dbReference>
<dbReference type="InterPro" id="IPR011642">
    <property type="entry name" value="Gate_dom"/>
</dbReference>
<feature type="transmembrane region" description="Helical" evidence="1">
    <location>
        <begin position="82"/>
        <end position="104"/>
    </location>
</feature>